<dbReference type="InterPro" id="IPR027417">
    <property type="entry name" value="P-loop_NTPase"/>
</dbReference>
<name>A0AAD5WVS6_9FUNG</name>
<evidence type="ECO:0000313" key="2">
    <source>
        <dbReference type="EMBL" id="KAJ3025672.1"/>
    </source>
</evidence>
<dbReference type="AlphaFoldDB" id="A0AAD5WVS6"/>
<dbReference type="GO" id="GO:0005829">
    <property type="term" value="C:cytosol"/>
    <property type="evidence" value="ECO:0007669"/>
    <property type="project" value="TreeGrafter"/>
</dbReference>
<dbReference type="PANTHER" id="PTHR23077:SF9">
    <property type="entry name" value="PEROXISOMAL ATPASE PEX6"/>
    <property type="match status" value="1"/>
</dbReference>
<dbReference type="Pfam" id="PF00004">
    <property type="entry name" value="AAA"/>
    <property type="match status" value="1"/>
</dbReference>
<reference evidence="2" key="1">
    <citation type="submission" date="2020-05" db="EMBL/GenBank/DDBJ databases">
        <title>Phylogenomic resolution of chytrid fungi.</title>
        <authorList>
            <person name="Stajich J.E."/>
            <person name="Amses K."/>
            <person name="Simmons R."/>
            <person name="Seto K."/>
            <person name="Myers J."/>
            <person name="Bonds A."/>
            <person name="Quandt C.A."/>
            <person name="Barry K."/>
            <person name="Liu P."/>
            <person name="Grigoriev I."/>
            <person name="Longcore J.E."/>
            <person name="James T.Y."/>
        </authorList>
    </citation>
    <scope>NUCLEOTIDE SEQUENCE</scope>
    <source>
        <strain evidence="2">JEL0318</strain>
    </source>
</reference>
<comment type="caution">
    <text evidence="2">The sequence shown here is derived from an EMBL/GenBank/DDBJ whole genome shotgun (WGS) entry which is preliminary data.</text>
</comment>
<keyword evidence="3" id="KW-1185">Reference proteome</keyword>
<dbReference type="Gene3D" id="3.40.50.300">
    <property type="entry name" value="P-loop containing nucleotide triphosphate hydrolases"/>
    <property type="match status" value="1"/>
</dbReference>
<dbReference type="EMBL" id="JADGJD010003103">
    <property type="protein sequence ID" value="KAJ3025672.1"/>
    <property type="molecule type" value="Genomic_DNA"/>
</dbReference>
<dbReference type="InterPro" id="IPR003959">
    <property type="entry name" value="ATPase_AAA_core"/>
</dbReference>
<feature type="non-terminal residue" evidence="2">
    <location>
        <position position="277"/>
    </location>
</feature>
<feature type="non-terminal residue" evidence="2">
    <location>
        <position position="1"/>
    </location>
</feature>
<accession>A0AAD5WVS6</accession>
<dbReference type="InterPro" id="IPR050168">
    <property type="entry name" value="AAA_ATPase_domain"/>
</dbReference>
<dbReference type="SUPFAM" id="SSF52540">
    <property type="entry name" value="P-loop containing nucleoside triphosphate hydrolases"/>
    <property type="match status" value="2"/>
</dbReference>
<dbReference type="GO" id="GO:0005778">
    <property type="term" value="C:peroxisomal membrane"/>
    <property type="evidence" value="ECO:0007669"/>
    <property type="project" value="TreeGrafter"/>
</dbReference>
<dbReference type="GO" id="GO:0005524">
    <property type="term" value="F:ATP binding"/>
    <property type="evidence" value="ECO:0007669"/>
    <property type="project" value="InterPro"/>
</dbReference>
<evidence type="ECO:0000259" key="1">
    <source>
        <dbReference type="Pfam" id="PF00004"/>
    </source>
</evidence>
<dbReference type="GO" id="GO:0016558">
    <property type="term" value="P:protein import into peroxisome matrix"/>
    <property type="evidence" value="ECO:0007669"/>
    <property type="project" value="TreeGrafter"/>
</dbReference>
<evidence type="ECO:0000313" key="3">
    <source>
        <dbReference type="Proteomes" id="UP001212841"/>
    </source>
</evidence>
<gene>
    <name evidence="2" type="primary">PEX6_1</name>
    <name evidence="2" type="ORF">HK097_006632</name>
</gene>
<dbReference type="Proteomes" id="UP001212841">
    <property type="component" value="Unassembled WGS sequence"/>
</dbReference>
<organism evidence="2 3">
    <name type="scientific">Rhizophlyctis rosea</name>
    <dbReference type="NCBI Taxonomy" id="64517"/>
    <lineage>
        <taxon>Eukaryota</taxon>
        <taxon>Fungi</taxon>
        <taxon>Fungi incertae sedis</taxon>
        <taxon>Chytridiomycota</taxon>
        <taxon>Chytridiomycota incertae sedis</taxon>
        <taxon>Chytridiomycetes</taxon>
        <taxon>Rhizophlyctidales</taxon>
        <taxon>Rhizophlyctidaceae</taxon>
        <taxon>Rhizophlyctis</taxon>
    </lineage>
</organism>
<dbReference type="Gene3D" id="1.10.8.60">
    <property type="match status" value="1"/>
</dbReference>
<protein>
    <submittedName>
        <fullName evidence="2">Peroxisomal assembly protein</fullName>
    </submittedName>
</protein>
<feature type="domain" description="ATPase AAA-type core" evidence="1">
    <location>
        <begin position="197"/>
        <end position="272"/>
    </location>
</feature>
<dbReference type="PANTHER" id="PTHR23077">
    <property type="entry name" value="AAA-FAMILY ATPASE"/>
    <property type="match status" value="1"/>
</dbReference>
<dbReference type="GO" id="GO:0016887">
    <property type="term" value="F:ATP hydrolysis activity"/>
    <property type="evidence" value="ECO:0007669"/>
    <property type="project" value="InterPro"/>
</dbReference>
<proteinExistence type="predicted"/>
<sequence length="277" mass="29479">NVATGGLKTCLNILREYTKGLGYPVVLCATTRDVEKIPSTVLGVFRHQIACESPSESERTQIFKSLLSRTCLAPDVDLSQLAKQTAALVQADLVDLVARAGDVALGRVVGLASKASEVKEDDVVKAGVAIMANDFAVALDGARAAHSDTIGAPKIPTVTWDDVGGLAHVKEAVFDTIQLPLEHPELFGEGMRKRSGILLYGPPGTGKTLIAKAIATSFSLNFMSVKGPELLNMYIGESEANVRRIFQKAREARPCVVFFDELDSVAPKRGEKGDSGG</sequence>